<gene>
    <name evidence="1" type="ORF">S03H2_68797</name>
</gene>
<accession>X1KPD7</accession>
<comment type="caution">
    <text evidence="1">The sequence shown here is derived from an EMBL/GenBank/DDBJ whole genome shotgun (WGS) entry which is preliminary data.</text>
</comment>
<sequence>MTNIIETTKLLRRKIAVKTIDSSIRNVKIKSRISYLSLGKSFMYIYYRIRYINVVNKNEAKCLFADLICLLNPDQLEEAQLGEPLPRNS</sequence>
<proteinExistence type="predicted"/>
<name>X1KPD7_9ZZZZ</name>
<dbReference type="AlphaFoldDB" id="X1KPD7"/>
<dbReference type="EMBL" id="BARU01045304">
    <property type="protein sequence ID" value="GAH92009.1"/>
    <property type="molecule type" value="Genomic_DNA"/>
</dbReference>
<protein>
    <submittedName>
        <fullName evidence="1">Uncharacterized protein</fullName>
    </submittedName>
</protein>
<organism evidence="1">
    <name type="scientific">marine sediment metagenome</name>
    <dbReference type="NCBI Taxonomy" id="412755"/>
    <lineage>
        <taxon>unclassified sequences</taxon>
        <taxon>metagenomes</taxon>
        <taxon>ecological metagenomes</taxon>
    </lineage>
</organism>
<reference evidence="1" key="1">
    <citation type="journal article" date="2014" name="Front. Microbiol.">
        <title>High frequency of phylogenetically diverse reductive dehalogenase-homologous genes in deep subseafloor sedimentary metagenomes.</title>
        <authorList>
            <person name="Kawai M."/>
            <person name="Futagami T."/>
            <person name="Toyoda A."/>
            <person name="Takaki Y."/>
            <person name="Nishi S."/>
            <person name="Hori S."/>
            <person name="Arai W."/>
            <person name="Tsubouchi T."/>
            <person name="Morono Y."/>
            <person name="Uchiyama I."/>
            <person name="Ito T."/>
            <person name="Fujiyama A."/>
            <person name="Inagaki F."/>
            <person name="Takami H."/>
        </authorList>
    </citation>
    <scope>NUCLEOTIDE SEQUENCE</scope>
    <source>
        <strain evidence="1">Expedition CK06-06</strain>
    </source>
</reference>
<evidence type="ECO:0000313" key="1">
    <source>
        <dbReference type="EMBL" id="GAH92009.1"/>
    </source>
</evidence>
<feature type="non-terminal residue" evidence="1">
    <location>
        <position position="89"/>
    </location>
</feature>